<dbReference type="GO" id="GO:0019305">
    <property type="term" value="P:dTDP-rhamnose biosynthetic process"/>
    <property type="evidence" value="ECO:0007669"/>
    <property type="project" value="UniProtKB-UniPathway"/>
</dbReference>
<reference evidence="5" key="1">
    <citation type="submission" date="2017-09" db="EMBL/GenBank/DDBJ databases">
        <title>Depth-based differentiation of microbial function through sediment-hosted aquifers and enrichment of novel symbionts in the deep terrestrial subsurface.</title>
        <authorList>
            <person name="Probst A.J."/>
            <person name="Ladd B."/>
            <person name="Jarett J.K."/>
            <person name="Geller-Mcgrath D.E."/>
            <person name="Sieber C.M.K."/>
            <person name="Emerson J.B."/>
            <person name="Anantharaman K."/>
            <person name="Thomas B.C."/>
            <person name="Malmstrom R."/>
            <person name="Stieglmeier M."/>
            <person name="Klingl A."/>
            <person name="Woyke T."/>
            <person name="Ryan C.M."/>
            <person name="Banfield J.F."/>
        </authorList>
    </citation>
    <scope>NUCLEOTIDE SEQUENCE [LARGE SCALE GENOMIC DNA]</scope>
</reference>
<feature type="non-terminal residue" evidence="4">
    <location>
        <position position="245"/>
    </location>
</feature>
<comment type="caution">
    <text evidence="4">The sequence shown here is derived from an EMBL/GenBank/DDBJ whole genome shotgun (WGS) entry which is preliminary data.</text>
</comment>
<evidence type="ECO:0000256" key="1">
    <source>
        <dbReference type="ARBA" id="ARBA00010944"/>
    </source>
</evidence>
<dbReference type="Gene3D" id="3.90.25.10">
    <property type="entry name" value="UDP-galactose 4-epimerase, domain 1"/>
    <property type="match status" value="1"/>
</dbReference>
<keyword evidence="2" id="KW-0560">Oxidoreductase</keyword>
<comment type="similarity">
    <text evidence="1 2">Belongs to the dTDP-4-dehydrorhamnose reductase family.</text>
</comment>
<dbReference type="InterPro" id="IPR029903">
    <property type="entry name" value="RmlD-like-bd"/>
</dbReference>
<dbReference type="CDD" id="cd05254">
    <property type="entry name" value="dTDP_HR_like_SDR_e"/>
    <property type="match status" value="1"/>
</dbReference>
<dbReference type="EMBL" id="PFXB01000031">
    <property type="protein sequence ID" value="PJA38201.1"/>
    <property type="molecule type" value="Genomic_DNA"/>
</dbReference>
<feature type="domain" description="RmlD-like substrate binding" evidence="3">
    <location>
        <begin position="5"/>
        <end position="240"/>
    </location>
</feature>
<dbReference type="PANTHER" id="PTHR10491">
    <property type="entry name" value="DTDP-4-DEHYDRORHAMNOSE REDUCTASE"/>
    <property type="match status" value="1"/>
</dbReference>
<comment type="pathway">
    <text evidence="2">Carbohydrate biosynthesis; dTDP-L-rhamnose biosynthesis.</text>
</comment>
<evidence type="ECO:0000313" key="5">
    <source>
        <dbReference type="Proteomes" id="UP000230538"/>
    </source>
</evidence>
<dbReference type="PANTHER" id="PTHR10491:SF4">
    <property type="entry name" value="METHIONINE ADENOSYLTRANSFERASE 2 SUBUNIT BETA"/>
    <property type="match status" value="1"/>
</dbReference>
<dbReference type="Pfam" id="PF04321">
    <property type="entry name" value="RmlD_sub_bind"/>
    <property type="match status" value="1"/>
</dbReference>
<dbReference type="InterPro" id="IPR005913">
    <property type="entry name" value="dTDP_dehydrorham_reduct"/>
</dbReference>
<name>A0A2M7WYF4_UNCKA</name>
<dbReference type="SUPFAM" id="SSF51735">
    <property type="entry name" value="NAD(P)-binding Rossmann-fold domains"/>
    <property type="match status" value="1"/>
</dbReference>
<organism evidence="4 5">
    <name type="scientific">candidate division WWE3 bacterium CG_4_9_14_3_um_filter_43_9</name>
    <dbReference type="NCBI Taxonomy" id="1975082"/>
    <lineage>
        <taxon>Bacteria</taxon>
        <taxon>Katanobacteria</taxon>
    </lineage>
</organism>
<comment type="function">
    <text evidence="2">Catalyzes the reduction of dTDP-6-deoxy-L-lyxo-4-hexulose to yield dTDP-L-rhamnose.</text>
</comment>
<dbReference type="UniPathway" id="UPA00124"/>
<evidence type="ECO:0000259" key="3">
    <source>
        <dbReference type="Pfam" id="PF04321"/>
    </source>
</evidence>
<dbReference type="InterPro" id="IPR036291">
    <property type="entry name" value="NAD(P)-bd_dom_sf"/>
</dbReference>
<dbReference type="GO" id="GO:0008831">
    <property type="term" value="F:dTDP-4-dehydrorhamnose reductase activity"/>
    <property type="evidence" value="ECO:0007669"/>
    <property type="project" value="UniProtKB-EC"/>
</dbReference>
<dbReference type="Gene3D" id="3.40.50.720">
    <property type="entry name" value="NAD(P)-binding Rossmann-like Domain"/>
    <property type="match status" value="1"/>
</dbReference>
<protein>
    <recommendedName>
        <fullName evidence="2">dTDP-4-dehydrorhamnose reductase</fullName>
        <ecNumber evidence="2">1.1.1.133</ecNumber>
    </recommendedName>
</protein>
<dbReference type="AlphaFoldDB" id="A0A2M7WYF4"/>
<dbReference type="GO" id="GO:0005829">
    <property type="term" value="C:cytosol"/>
    <property type="evidence" value="ECO:0007669"/>
    <property type="project" value="TreeGrafter"/>
</dbReference>
<proteinExistence type="inferred from homology"/>
<evidence type="ECO:0000313" key="4">
    <source>
        <dbReference type="EMBL" id="PJA38201.1"/>
    </source>
</evidence>
<dbReference type="Proteomes" id="UP000230538">
    <property type="component" value="Unassembled WGS sequence"/>
</dbReference>
<evidence type="ECO:0000256" key="2">
    <source>
        <dbReference type="RuleBase" id="RU364082"/>
    </source>
</evidence>
<keyword evidence="2" id="KW-0521">NADP</keyword>
<dbReference type="EC" id="1.1.1.133" evidence="2"/>
<accession>A0A2M7WYF4</accession>
<gene>
    <name evidence="4" type="ORF">CO181_00910</name>
</gene>
<sequence length="245" mass="27838">MKTRKIIITGGSGLVMSRIIELLGGKYNFISIERTPSPKASADKSQLIILDLTKKETVKKVVFDVQPEIIIHAAALTEVDLCEKDKTLAQKINVGITETLTQIAEQAKSFLVYISTDFVFNGKRGNYTEKDQPDPVNFYGQTKYEGETIVQTLRHYCILRTAFPYRADFPLKKDCLRWMLEKLERNEEIRAVSDQFVTPTFIDDMAAAIDKVIALKPVGVYHMAGSQRVSWFRAAEIMAQIFRLH</sequence>